<evidence type="ECO:0000256" key="1">
    <source>
        <dbReference type="SAM" id="Phobius"/>
    </source>
</evidence>
<proteinExistence type="predicted"/>
<evidence type="ECO:0000313" key="2">
    <source>
        <dbReference type="EMBL" id="KAG5617009.1"/>
    </source>
</evidence>
<feature type="transmembrane region" description="Helical" evidence="1">
    <location>
        <begin position="234"/>
        <end position="263"/>
    </location>
</feature>
<gene>
    <name evidence="2" type="ORF">H5410_016833</name>
</gene>
<protein>
    <submittedName>
        <fullName evidence="2">Uncharacterized protein</fullName>
    </submittedName>
</protein>
<dbReference type="AlphaFoldDB" id="A0A9J5ZXL4"/>
<dbReference type="Proteomes" id="UP000824120">
    <property type="component" value="Chromosome 3"/>
</dbReference>
<name>A0A9J5ZXL4_SOLCO</name>
<evidence type="ECO:0000313" key="3">
    <source>
        <dbReference type="Proteomes" id="UP000824120"/>
    </source>
</evidence>
<comment type="caution">
    <text evidence="2">The sequence shown here is derived from an EMBL/GenBank/DDBJ whole genome shotgun (WGS) entry which is preliminary data.</text>
</comment>
<dbReference type="OrthoDB" id="1329172at2759"/>
<reference evidence="2 3" key="1">
    <citation type="submission" date="2020-09" db="EMBL/GenBank/DDBJ databases">
        <title>De no assembly of potato wild relative species, Solanum commersonii.</title>
        <authorList>
            <person name="Cho K."/>
        </authorList>
    </citation>
    <scope>NUCLEOTIDE SEQUENCE [LARGE SCALE GENOMIC DNA]</scope>
    <source>
        <strain evidence="2">LZ3.2</strain>
        <tissue evidence="2">Leaf</tissue>
    </source>
</reference>
<accession>A0A9J5ZXL4</accession>
<organism evidence="2 3">
    <name type="scientific">Solanum commersonii</name>
    <name type="common">Commerson's wild potato</name>
    <name type="synonym">Commerson's nightshade</name>
    <dbReference type="NCBI Taxonomy" id="4109"/>
    <lineage>
        <taxon>Eukaryota</taxon>
        <taxon>Viridiplantae</taxon>
        <taxon>Streptophyta</taxon>
        <taxon>Embryophyta</taxon>
        <taxon>Tracheophyta</taxon>
        <taxon>Spermatophyta</taxon>
        <taxon>Magnoliopsida</taxon>
        <taxon>eudicotyledons</taxon>
        <taxon>Gunneridae</taxon>
        <taxon>Pentapetalae</taxon>
        <taxon>asterids</taxon>
        <taxon>lamiids</taxon>
        <taxon>Solanales</taxon>
        <taxon>Solanaceae</taxon>
        <taxon>Solanoideae</taxon>
        <taxon>Solaneae</taxon>
        <taxon>Solanum</taxon>
    </lineage>
</organism>
<keyword evidence="1" id="KW-0812">Transmembrane</keyword>
<sequence>MSFRYKMIFFKDIVGFSKTGCSPKLSVVTIQKSHWDMRASTIPATTILGKPKELSKEMDAVFPLALGEERADKKTSYGRRSRWLWWWWRTYYGVDQFLYPASSPSLSNSKNQGKTGNSILEAEVETIDHHFLLLLYGSYEFQQEVIDSSCGSKPCIEMQVISYNRLVARGSVFFTGHVHSYSVESRVLRLKVSRVSVLSFLARGWVVSVCRSPSLAPVVLVCDTYSYMHYFRDIYGLQCGLCTVFLTGCYVLFTASLLIVLGFDVIELRVFRKQPLYLHEKMEEEIAEFLKRLIEWKGKRWIEMMLLMDEPPLTQTFEIYKKVAAKSPNGFAVGADGVSGITPRAGEGTSLNGLSEEKRACQRSMEL</sequence>
<keyword evidence="1" id="KW-1133">Transmembrane helix</keyword>
<keyword evidence="3" id="KW-1185">Reference proteome</keyword>
<dbReference type="EMBL" id="JACXVP010000003">
    <property type="protein sequence ID" value="KAG5617009.1"/>
    <property type="molecule type" value="Genomic_DNA"/>
</dbReference>
<keyword evidence="1" id="KW-0472">Membrane</keyword>